<dbReference type="Pfam" id="PF09127">
    <property type="entry name" value="Leuk-A4-hydro_C"/>
    <property type="match status" value="1"/>
</dbReference>
<sequence>MRLSALLALVAIALPYSAAEAAQDPYSYAEPDKVRVRHAELDLALDFPARTIAGTVTLELDWREARADMPAVGTLSLDTRDLTIERVEALDDAGHAQALSYTLAAPDAELGSRLGITAPGQPARVRIAYRTAPTASGLQWLDKQQTTDKQAPFLFSQSQSIHARSWIPLQDTPAVRFSYAARVRAAQGIKVLMSALRQPAQGEVQGFSQPQPIPSYLMAIAAGALAEQATSKRTAVWAESSQVAVAAREFSDIEAMMRTTEQLYGPYRWGRYDMLVLPPSFPFGGMENPEMTFLTPTVIAGDKSLVSVVAHELAHSWSGNLVTSATWRDIWLNEGFTTYVENRIVEAVYGKTQADEEFVVAAGELKHKMQSLSENQQRLAPAPREVGADDALTDVAYVKGAWFLRFLEARFGRVVFDAYLRDYFDHFAFQSITTEQMLDYLRANLVDRHPGKVDWDQVEQWVYAPGLPDSARLPAVPAFTAIDAARAGFLDGSLSAAALPGGDWNTHEWLYFLDHLPEAPTLAQVQALDAAWRLTRSSNAEIGMRWLPRAIRAGDSAAWPAARAYMLRIGRMKLTLPVYRAFASTPAGLAYAETAYGAHQAEYHPLTRQAIEKVLRKAHAQPEATP</sequence>
<dbReference type="Gene3D" id="2.60.40.1730">
    <property type="entry name" value="tricorn interacting facor f3 domain"/>
    <property type="match status" value="1"/>
</dbReference>
<evidence type="ECO:0000256" key="2">
    <source>
        <dbReference type="ARBA" id="ARBA00004496"/>
    </source>
</evidence>
<feature type="binding site" evidence="14">
    <location>
        <position position="315"/>
    </location>
    <ligand>
        <name>Zn(2+)</name>
        <dbReference type="ChEBI" id="CHEBI:29105"/>
        <note>catalytic</note>
    </ligand>
</feature>
<keyword evidence="7" id="KW-0645">Protease</keyword>
<keyword evidence="10 14" id="KW-0862">Zinc</keyword>
<reference evidence="17 18" key="1">
    <citation type="submission" date="2017-02" db="EMBL/GenBank/DDBJ databases">
        <title>Whole genome sequencing of Metallibacterium scheffleri DSM 24874 (T).</title>
        <authorList>
            <person name="Kumar S."/>
            <person name="Patil P."/>
            <person name="Patil P.B."/>
        </authorList>
    </citation>
    <scope>NUCLEOTIDE SEQUENCE [LARGE SCALE GENOMIC DNA]</scope>
    <source>
        <strain evidence="17 18">DSM 24874</strain>
    </source>
</reference>
<feature type="chain" id="PRO_5020341326" description="Aminopeptidase N" evidence="15">
    <location>
        <begin position="22"/>
        <end position="626"/>
    </location>
</feature>
<evidence type="ECO:0000256" key="4">
    <source>
        <dbReference type="ARBA" id="ARBA00012564"/>
    </source>
</evidence>
<feature type="binding site" evidence="14">
    <location>
        <position position="334"/>
    </location>
    <ligand>
        <name>Zn(2+)</name>
        <dbReference type="ChEBI" id="CHEBI:29105"/>
        <note>catalytic</note>
    </ligand>
</feature>
<dbReference type="InterPro" id="IPR034015">
    <property type="entry name" value="M1_LTA4H"/>
</dbReference>
<dbReference type="PANTHER" id="PTHR45726">
    <property type="entry name" value="LEUKOTRIENE A-4 HYDROLASE"/>
    <property type="match status" value="1"/>
</dbReference>
<dbReference type="PRINTS" id="PR00756">
    <property type="entry name" value="ALADIPTASE"/>
</dbReference>
<dbReference type="FunFam" id="3.30.2010.30:FF:000001">
    <property type="entry name" value="Leukotriene A(4) hydrolase"/>
    <property type="match status" value="1"/>
</dbReference>
<evidence type="ECO:0000313" key="18">
    <source>
        <dbReference type="Proteomes" id="UP000307749"/>
    </source>
</evidence>
<evidence type="ECO:0000256" key="7">
    <source>
        <dbReference type="ARBA" id="ARBA00022670"/>
    </source>
</evidence>
<feature type="binding site" evidence="13">
    <location>
        <begin position="571"/>
        <end position="573"/>
    </location>
    <ligand>
        <name>a peptide</name>
        <dbReference type="ChEBI" id="CHEBI:60466"/>
    </ligand>
</feature>
<evidence type="ECO:0000256" key="9">
    <source>
        <dbReference type="ARBA" id="ARBA00022801"/>
    </source>
</evidence>
<dbReference type="InterPro" id="IPR001930">
    <property type="entry name" value="Peptidase_M1"/>
</dbReference>
<proteinExistence type="inferred from homology"/>
<dbReference type="GO" id="GO:0016285">
    <property type="term" value="F:alanyl aminopeptidase activity"/>
    <property type="evidence" value="ECO:0007669"/>
    <property type="project" value="UniProtKB-EC"/>
</dbReference>
<comment type="caution">
    <text evidence="17">The sequence shown here is derived from an EMBL/GenBank/DDBJ whole genome shotgun (WGS) entry which is preliminary data.</text>
</comment>
<keyword evidence="11" id="KW-0482">Metalloprotease</keyword>
<evidence type="ECO:0000259" key="16">
    <source>
        <dbReference type="SMART" id="SM01263"/>
    </source>
</evidence>
<dbReference type="PANTHER" id="PTHR45726:SF3">
    <property type="entry name" value="LEUKOTRIENE A-4 HYDROLASE"/>
    <property type="match status" value="1"/>
</dbReference>
<comment type="catalytic activity">
    <reaction evidence="1">
        <text>Release of an N-terminal amino acid, Xaa-|-Yaa- from a peptide, amide or arylamide. Xaa is preferably Ala, but may be most amino acids including Pro (slow action). When a terminal hydrophobic residue is followed by a prolyl residue, the two may be released as an intact Xaa-Pro dipeptide.</text>
        <dbReference type="EC" id="3.4.11.2"/>
    </reaction>
</comment>
<feature type="active site" description="Proton acceptor" evidence="12">
    <location>
        <position position="312"/>
    </location>
</feature>
<dbReference type="InterPro" id="IPR038502">
    <property type="entry name" value="M1_LTA-4_hydro/amino_C_sf"/>
</dbReference>
<feature type="binding site" evidence="13">
    <location>
        <begin position="157"/>
        <end position="159"/>
    </location>
    <ligand>
        <name>a peptide</name>
        <dbReference type="ChEBI" id="CHEBI:60466"/>
    </ligand>
</feature>
<dbReference type="InterPro" id="IPR049980">
    <property type="entry name" value="LTA4H_cat"/>
</dbReference>
<dbReference type="GO" id="GO:0005737">
    <property type="term" value="C:cytoplasm"/>
    <property type="evidence" value="ECO:0007669"/>
    <property type="project" value="UniProtKB-SubCell"/>
</dbReference>
<dbReference type="EMBL" id="MWQO01000032">
    <property type="protein sequence ID" value="THD10256.1"/>
    <property type="molecule type" value="Genomic_DNA"/>
</dbReference>
<dbReference type="SMART" id="SM01263">
    <property type="entry name" value="Leuk-A4-hydro_C"/>
    <property type="match status" value="1"/>
</dbReference>
<gene>
    <name evidence="17" type="ORF">B1806_09315</name>
</gene>
<keyword evidence="9" id="KW-0378">Hydrolase</keyword>
<keyword evidence="18" id="KW-1185">Reference proteome</keyword>
<dbReference type="AlphaFoldDB" id="A0A4S3KN51"/>
<dbReference type="SUPFAM" id="SSF55486">
    <property type="entry name" value="Metalloproteases ('zincins'), catalytic domain"/>
    <property type="match status" value="1"/>
</dbReference>
<evidence type="ECO:0000256" key="1">
    <source>
        <dbReference type="ARBA" id="ARBA00000098"/>
    </source>
</evidence>
<protein>
    <recommendedName>
        <fullName evidence="5">Aminopeptidase N</fullName>
        <ecNumber evidence="4">3.4.11.2</ecNumber>
    </recommendedName>
</protein>
<evidence type="ECO:0000256" key="12">
    <source>
        <dbReference type="PIRSR" id="PIRSR634015-1"/>
    </source>
</evidence>
<organism evidence="17 18">
    <name type="scientific">Metallibacterium scheffleri</name>
    <dbReference type="NCBI Taxonomy" id="993689"/>
    <lineage>
        <taxon>Bacteria</taxon>
        <taxon>Pseudomonadati</taxon>
        <taxon>Pseudomonadota</taxon>
        <taxon>Gammaproteobacteria</taxon>
        <taxon>Lysobacterales</taxon>
        <taxon>Rhodanobacteraceae</taxon>
        <taxon>Metallibacterium</taxon>
    </lineage>
</organism>
<feature type="signal peptide" evidence="15">
    <location>
        <begin position="1"/>
        <end position="21"/>
    </location>
</feature>
<name>A0A4S3KN51_9GAMM</name>
<feature type="binding site" evidence="13">
    <location>
        <begin position="282"/>
        <end position="287"/>
    </location>
    <ligand>
        <name>a peptide</name>
        <dbReference type="ChEBI" id="CHEBI:60466"/>
    </ligand>
</feature>
<comment type="cofactor">
    <cofactor evidence="14">
        <name>Zn(2+)</name>
        <dbReference type="ChEBI" id="CHEBI:29105"/>
    </cofactor>
    <text evidence="14">Binds 1 zinc ion per subunit.</text>
</comment>
<dbReference type="Gene3D" id="3.30.2010.30">
    <property type="match status" value="1"/>
</dbReference>
<evidence type="ECO:0000256" key="10">
    <source>
        <dbReference type="ARBA" id="ARBA00022833"/>
    </source>
</evidence>
<evidence type="ECO:0000313" key="17">
    <source>
        <dbReference type="EMBL" id="THD10256.1"/>
    </source>
</evidence>
<dbReference type="InterPro" id="IPR016024">
    <property type="entry name" value="ARM-type_fold"/>
</dbReference>
<dbReference type="GO" id="GO:0006508">
    <property type="term" value="P:proteolysis"/>
    <property type="evidence" value="ECO:0007669"/>
    <property type="project" value="UniProtKB-KW"/>
</dbReference>
<evidence type="ECO:0000256" key="14">
    <source>
        <dbReference type="PIRSR" id="PIRSR634015-3"/>
    </source>
</evidence>
<dbReference type="SUPFAM" id="SSF63737">
    <property type="entry name" value="Leukotriene A4 hydrolase N-terminal domain"/>
    <property type="match status" value="1"/>
</dbReference>
<dbReference type="Pfam" id="PF17900">
    <property type="entry name" value="Peptidase_M1_N"/>
    <property type="match status" value="1"/>
</dbReference>
<evidence type="ECO:0000256" key="8">
    <source>
        <dbReference type="ARBA" id="ARBA00022723"/>
    </source>
</evidence>
<dbReference type="InterPro" id="IPR027268">
    <property type="entry name" value="Peptidase_M4/M1_CTD_sf"/>
</dbReference>
<dbReference type="InterPro" id="IPR042097">
    <property type="entry name" value="Aminopeptidase_N-like_N_sf"/>
</dbReference>
<comment type="similarity">
    <text evidence="3">Belongs to the peptidase M1 family.</text>
</comment>
<comment type="subcellular location">
    <subcellularLocation>
        <location evidence="2">Cytoplasm</location>
    </subcellularLocation>
</comment>
<dbReference type="CDD" id="cd09599">
    <property type="entry name" value="M1_LTA4H"/>
    <property type="match status" value="1"/>
</dbReference>
<evidence type="ECO:0000256" key="5">
    <source>
        <dbReference type="ARBA" id="ARBA00015611"/>
    </source>
</evidence>
<keyword evidence="15" id="KW-0732">Signal</keyword>
<dbReference type="Pfam" id="PF01433">
    <property type="entry name" value="Peptidase_M1"/>
    <property type="match status" value="1"/>
</dbReference>
<dbReference type="GO" id="GO:0008237">
    <property type="term" value="F:metallopeptidase activity"/>
    <property type="evidence" value="ECO:0007669"/>
    <property type="project" value="UniProtKB-KW"/>
</dbReference>
<keyword evidence="17" id="KW-0031">Aminopeptidase</keyword>
<dbReference type="EC" id="3.4.11.2" evidence="4"/>
<accession>A0A4S3KN51</accession>
<keyword evidence="8 14" id="KW-0479">Metal-binding</keyword>
<dbReference type="RefSeq" id="WP_081126098.1">
    <property type="nucleotide sequence ID" value="NZ_LDOS01000001.1"/>
</dbReference>
<evidence type="ECO:0000256" key="6">
    <source>
        <dbReference type="ARBA" id="ARBA00022490"/>
    </source>
</evidence>
<dbReference type="InterPro" id="IPR015211">
    <property type="entry name" value="Peptidase_M1_C"/>
</dbReference>
<dbReference type="Proteomes" id="UP000307749">
    <property type="component" value="Unassembled WGS sequence"/>
</dbReference>
<dbReference type="OrthoDB" id="100605at2"/>
<dbReference type="Gene3D" id="1.10.390.10">
    <property type="entry name" value="Neutral Protease Domain 2"/>
    <property type="match status" value="1"/>
</dbReference>
<feature type="domain" description="Peptidase M1 leukotriene A4 hydrolase/aminopeptidase C-terminal" evidence="16">
    <location>
        <begin position="476"/>
        <end position="615"/>
    </location>
</feature>
<evidence type="ECO:0000256" key="3">
    <source>
        <dbReference type="ARBA" id="ARBA00010136"/>
    </source>
</evidence>
<dbReference type="STRING" id="993689.GCA_002077135_00702"/>
<dbReference type="InterPro" id="IPR014782">
    <property type="entry name" value="Peptidase_M1_dom"/>
</dbReference>
<dbReference type="InterPro" id="IPR045357">
    <property type="entry name" value="Aminopeptidase_N-like_N"/>
</dbReference>
<feature type="binding site" evidence="14">
    <location>
        <position position="311"/>
    </location>
    <ligand>
        <name>Zn(2+)</name>
        <dbReference type="ChEBI" id="CHEBI:29105"/>
        <note>catalytic</note>
    </ligand>
</feature>
<feature type="active site" description="Proton donor" evidence="12">
    <location>
        <position position="397"/>
    </location>
</feature>
<dbReference type="GO" id="GO:0008270">
    <property type="term" value="F:zinc ion binding"/>
    <property type="evidence" value="ECO:0007669"/>
    <property type="project" value="InterPro"/>
</dbReference>
<evidence type="ECO:0000256" key="15">
    <source>
        <dbReference type="SAM" id="SignalP"/>
    </source>
</evidence>
<keyword evidence="6" id="KW-0963">Cytoplasm</keyword>
<evidence type="ECO:0000256" key="11">
    <source>
        <dbReference type="ARBA" id="ARBA00023049"/>
    </source>
</evidence>
<evidence type="ECO:0000256" key="13">
    <source>
        <dbReference type="PIRSR" id="PIRSR634015-2"/>
    </source>
</evidence>
<dbReference type="Gene3D" id="1.25.40.320">
    <property type="entry name" value="Peptidase M1, leukotriene A4 hydrolase/aminopeptidase C-terminal domain"/>
    <property type="match status" value="1"/>
</dbReference>
<dbReference type="SUPFAM" id="SSF48371">
    <property type="entry name" value="ARM repeat"/>
    <property type="match status" value="1"/>
</dbReference>